<gene>
    <name evidence="2" type="ORF">GCM10010346_03620</name>
</gene>
<feature type="region of interest" description="Disordered" evidence="1">
    <location>
        <begin position="1"/>
        <end position="81"/>
    </location>
</feature>
<protein>
    <submittedName>
        <fullName evidence="2">Uncharacterized protein</fullName>
    </submittedName>
</protein>
<comment type="caution">
    <text evidence="2">The sequence shown here is derived from an EMBL/GenBank/DDBJ whole genome shotgun (WGS) entry which is preliminary data.</text>
</comment>
<keyword evidence="3" id="KW-1185">Reference proteome</keyword>
<evidence type="ECO:0000313" key="2">
    <source>
        <dbReference type="EMBL" id="GHA84391.1"/>
    </source>
</evidence>
<sequence>MSAEAEGAVDDHGTRLLEGRGQQVQASLEHHRDVSGLAHAPSQVPARSCTYGLVPTRSKGDGLPAPGKWRRPTGEREEAGPYVRRARGEVRNVRDVSVKQ</sequence>
<dbReference type="EMBL" id="BMVO01000001">
    <property type="protein sequence ID" value="GHA84391.1"/>
    <property type="molecule type" value="Genomic_DNA"/>
</dbReference>
<evidence type="ECO:0000313" key="3">
    <source>
        <dbReference type="Proteomes" id="UP000599437"/>
    </source>
</evidence>
<evidence type="ECO:0000256" key="1">
    <source>
        <dbReference type="SAM" id="MobiDB-lite"/>
    </source>
</evidence>
<name>A0ABQ3DE76_9ACTN</name>
<proteinExistence type="predicted"/>
<feature type="compositionally biased region" description="Basic and acidic residues" evidence="1">
    <location>
        <begin position="9"/>
        <end position="18"/>
    </location>
</feature>
<accession>A0ABQ3DE76</accession>
<dbReference type="Proteomes" id="UP000599437">
    <property type="component" value="Unassembled WGS sequence"/>
</dbReference>
<organism evidence="2 3">
    <name type="scientific">Streptomyces chryseus</name>
    <dbReference type="NCBI Taxonomy" id="68186"/>
    <lineage>
        <taxon>Bacteria</taxon>
        <taxon>Bacillati</taxon>
        <taxon>Actinomycetota</taxon>
        <taxon>Actinomycetes</taxon>
        <taxon>Kitasatosporales</taxon>
        <taxon>Streptomycetaceae</taxon>
        <taxon>Streptomyces</taxon>
    </lineage>
</organism>
<reference evidence="3" key="1">
    <citation type="journal article" date="2019" name="Int. J. Syst. Evol. Microbiol.">
        <title>The Global Catalogue of Microorganisms (GCM) 10K type strain sequencing project: providing services to taxonomists for standard genome sequencing and annotation.</title>
        <authorList>
            <consortium name="The Broad Institute Genomics Platform"/>
            <consortium name="The Broad Institute Genome Sequencing Center for Infectious Disease"/>
            <person name="Wu L."/>
            <person name="Ma J."/>
        </authorList>
    </citation>
    <scope>NUCLEOTIDE SEQUENCE [LARGE SCALE GENOMIC DNA]</scope>
    <source>
        <strain evidence="3">JCM 4737</strain>
    </source>
</reference>